<proteinExistence type="predicted"/>
<dbReference type="GeneID" id="33554574"/>
<accession>A0A1Y1UGG8</accession>
<evidence type="ECO:0000313" key="3">
    <source>
        <dbReference type="Proteomes" id="UP000193218"/>
    </source>
</evidence>
<name>A0A1Y1UGG8_9TREE</name>
<keyword evidence="3" id="KW-1185">Reference proteome</keyword>
<organism evidence="2 3">
    <name type="scientific">Kockovaella imperatae</name>
    <dbReference type="NCBI Taxonomy" id="4999"/>
    <lineage>
        <taxon>Eukaryota</taxon>
        <taxon>Fungi</taxon>
        <taxon>Dikarya</taxon>
        <taxon>Basidiomycota</taxon>
        <taxon>Agaricomycotina</taxon>
        <taxon>Tremellomycetes</taxon>
        <taxon>Tremellales</taxon>
        <taxon>Cuniculitremaceae</taxon>
        <taxon>Kockovaella</taxon>
    </lineage>
</organism>
<feature type="signal peptide" evidence="1">
    <location>
        <begin position="1"/>
        <end position="33"/>
    </location>
</feature>
<protein>
    <recommendedName>
        <fullName evidence="4">Secreted protein</fullName>
    </recommendedName>
</protein>
<comment type="caution">
    <text evidence="2">The sequence shown here is derived from an EMBL/GenBank/DDBJ whole genome shotgun (WGS) entry which is preliminary data.</text>
</comment>
<sequence>MVGEKESQRSPDRCSMLLAGCWLLLQLLAAARCCPGQPETNSNRLIEIEILLWPSTCCSWEFIRAWWTSPYSVVRDWRHRRAVVAYNSRVLPQVERRGRGGSSLVRISRVHQHAKMKKPYIETSQLQ</sequence>
<gene>
    <name evidence="2" type="ORF">BD324DRAFT_429378</name>
</gene>
<feature type="chain" id="PRO_5012711277" description="Secreted protein" evidence="1">
    <location>
        <begin position="34"/>
        <end position="127"/>
    </location>
</feature>
<keyword evidence="1" id="KW-0732">Signal</keyword>
<reference evidence="2 3" key="1">
    <citation type="submission" date="2017-03" db="EMBL/GenBank/DDBJ databases">
        <title>Widespread Adenine N6-methylation of Active Genes in Fungi.</title>
        <authorList>
            <consortium name="DOE Joint Genome Institute"/>
            <person name="Mondo S.J."/>
            <person name="Dannebaum R.O."/>
            <person name="Kuo R.C."/>
            <person name="Louie K.B."/>
            <person name="Bewick A.J."/>
            <person name="Labutti K."/>
            <person name="Haridas S."/>
            <person name="Kuo A."/>
            <person name="Salamov A."/>
            <person name="Ahrendt S.R."/>
            <person name="Lau R."/>
            <person name="Bowen B.P."/>
            <person name="Lipzen A."/>
            <person name="Sullivan W."/>
            <person name="Andreopoulos W.B."/>
            <person name="Clum A."/>
            <person name="Lindquist E."/>
            <person name="Daum C."/>
            <person name="Northen T.R."/>
            <person name="Ramamoorthy G."/>
            <person name="Schmitz R.J."/>
            <person name="Gryganskyi A."/>
            <person name="Culley D."/>
            <person name="Magnuson J."/>
            <person name="James T.Y."/>
            <person name="O'Malley M.A."/>
            <person name="Stajich J.E."/>
            <person name="Spatafora J.W."/>
            <person name="Visel A."/>
            <person name="Grigoriev I.V."/>
        </authorList>
    </citation>
    <scope>NUCLEOTIDE SEQUENCE [LARGE SCALE GENOMIC DNA]</scope>
    <source>
        <strain evidence="2 3">NRRL Y-17943</strain>
    </source>
</reference>
<dbReference type="RefSeq" id="XP_021871198.1">
    <property type="nucleotide sequence ID" value="XM_022012766.1"/>
</dbReference>
<evidence type="ECO:0008006" key="4">
    <source>
        <dbReference type="Google" id="ProtNLM"/>
    </source>
</evidence>
<dbReference type="InParanoid" id="A0A1Y1UGG8"/>
<dbReference type="Proteomes" id="UP000193218">
    <property type="component" value="Unassembled WGS sequence"/>
</dbReference>
<dbReference type="AlphaFoldDB" id="A0A1Y1UGG8"/>
<evidence type="ECO:0000256" key="1">
    <source>
        <dbReference type="SAM" id="SignalP"/>
    </source>
</evidence>
<dbReference type="EMBL" id="NBSH01000006">
    <property type="protein sequence ID" value="ORX37160.1"/>
    <property type="molecule type" value="Genomic_DNA"/>
</dbReference>
<evidence type="ECO:0000313" key="2">
    <source>
        <dbReference type="EMBL" id="ORX37160.1"/>
    </source>
</evidence>